<dbReference type="PATRIC" id="fig|1114963.3.peg.5173"/>
<organism evidence="1 2">
    <name type="scientific">Novosphingobium barchaimii LL02</name>
    <dbReference type="NCBI Taxonomy" id="1114963"/>
    <lineage>
        <taxon>Bacteria</taxon>
        <taxon>Pseudomonadati</taxon>
        <taxon>Pseudomonadota</taxon>
        <taxon>Alphaproteobacteria</taxon>
        <taxon>Sphingomonadales</taxon>
        <taxon>Sphingomonadaceae</taxon>
        <taxon>Novosphingobium</taxon>
    </lineage>
</organism>
<dbReference type="AlphaFoldDB" id="A0A0J7XFA7"/>
<evidence type="ECO:0000313" key="1">
    <source>
        <dbReference type="EMBL" id="KMS50399.1"/>
    </source>
</evidence>
<gene>
    <name evidence="1" type="ORF">V474_12595</name>
</gene>
<accession>A0A0J7XFA7</accession>
<reference evidence="1 2" key="1">
    <citation type="journal article" date="2015" name="G3 (Bethesda)">
        <title>Insights into Ongoing Evolution of the Hexachlorocyclohexane Catabolic Pathway from Comparative Genomics of Ten Sphingomonadaceae Strains.</title>
        <authorList>
            <person name="Pearce S.L."/>
            <person name="Oakeshott J.G."/>
            <person name="Pandey G."/>
        </authorList>
    </citation>
    <scope>NUCLEOTIDE SEQUENCE [LARGE SCALE GENOMIC DNA]</scope>
    <source>
        <strain evidence="1 2">LL02</strain>
    </source>
</reference>
<name>A0A0J7XFA7_9SPHN</name>
<protein>
    <submittedName>
        <fullName evidence="1">Uncharacterized protein</fullName>
    </submittedName>
</protein>
<sequence>MKSLNHSRFLLSFRPLLTHRIVMPIAREHRWLYPIDWRELSNLIRFRRAKGRCEHCRRPHGRNVLHLGDGVWWDEDAATWRDGQGRGLRRLPSPDELARAQPGFAGIDPPAHLRATRVILASAHLNHDPGDNRPRNLAALCQRCHMVHDATEHRRRRWLNEFRLRAIGDLFA</sequence>
<keyword evidence="2" id="KW-1185">Reference proteome</keyword>
<dbReference type="Proteomes" id="UP000052268">
    <property type="component" value="Unassembled WGS sequence"/>
</dbReference>
<comment type="caution">
    <text evidence="1">The sequence shown here is derived from an EMBL/GenBank/DDBJ whole genome shotgun (WGS) entry which is preliminary data.</text>
</comment>
<proteinExistence type="predicted"/>
<dbReference type="EMBL" id="JACU01000021">
    <property type="protein sequence ID" value="KMS50399.1"/>
    <property type="molecule type" value="Genomic_DNA"/>
</dbReference>
<evidence type="ECO:0000313" key="2">
    <source>
        <dbReference type="Proteomes" id="UP000052268"/>
    </source>
</evidence>